<dbReference type="EMBL" id="BARS01002027">
    <property type="protein sequence ID" value="GAF79972.1"/>
    <property type="molecule type" value="Genomic_DNA"/>
</dbReference>
<evidence type="ECO:0000313" key="1">
    <source>
        <dbReference type="EMBL" id="GAF79972.1"/>
    </source>
</evidence>
<protein>
    <submittedName>
        <fullName evidence="1">Uncharacterized protein</fullName>
    </submittedName>
</protein>
<proteinExistence type="predicted"/>
<comment type="caution">
    <text evidence="1">The sequence shown here is derived from an EMBL/GenBank/DDBJ whole genome shotgun (WGS) entry which is preliminary data.</text>
</comment>
<sequence length="54" mass="6232">DSEKKFVSAYYDGQTFVYPPSHFVSRSVEPVFAPTMGCHYIAGWIRASDWEEEL</sequence>
<name>X0SVQ0_9ZZZZ</name>
<organism evidence="1">
    <name type="scientific">marine sediment metagenome</name>
    <dbReference type="NCBI Taxonomy" id="412755"/>
    <lineage>
        <taxon>unclassified sequences</taxon>
        <taxon>metagenomes</taxon>
        <taxon>ecological metagenomes</taxon>
    </lineage>
</organism>
<dbReference type="AlphaFoldDB" id="X0SVQ0"/>
<gene>
    <name evidence="1" type="ORF">S01H1_03760</name>
</gene>
<accession>X0SVQ0</accession>
<feature type="non-terminal residue" evidence="1">
    <location>
        <position position="1"/>
    </location>
</feature>
<reference evidence="1" key="1">
    <citation type="journal article" date="2014" name="Front. Microbiol.">
        <title>High frequency of phylogenetically diverse reductive dehalogenase-homologous genes in deep subseafloor sedimentary metagenomes.</title>
        <authorList>
            <person name="Kawai M."/>
            <person name="Futagami T."/>
            <person name="Toyoda A."/>
            <person name="Takaki Y."/>
            <person name="Nishi S."/>
            <person name="Hori S."/>
            <person name="Arai W."/>
            <person name="Tsubouchi T."/>
            <person name="Morono Y."/>
            <person name="Uchiyama I."/>
            <person name="Ito T."/>
            <person name="Fujiyama A."/>
            <person name="Inagaki F."/>
            <person name="Takami H."/>
        </authorList>
    </citation>
    <scope>NUCLEOTIDE SEQUENCE</scope>
    <source>
        <strain evidence="1">Expedition CK06-06</strain>
    </source>
</reference>